<evidence type="ECO:0000313" key="2">
    <source>
        <dbReference type="Proteomes" id="UP000008466"/>
    </source>
</evidence>
<dbReference type="STRING" id="158189.SpiBuddy_1072"/>
<accession>F0RYQ4</accession>
<keyword evidence="2" id="KW-1185">Reference proteome</keyword>
<dbReference type="OrthoDB" id="371237at2"/>
<protein>
    <submittedName>
        <fullName evidence="1">Uncharacterized protein</fullName>
    </submittedName>
</protein>
<evidence type="ECO:0000313" key="1">
    <source>
        <dbReference type="EMBL" id="ADY12897.1"/>
    </source>
</evidence>
<organism evidence="1 2">
    <name type="scientific">Sphaerochaeta globosa (strain ATCC BAA-1886 / DSM 22777 / Buddy)</name>
    <name type="common">Spirochaeta sp. (strain Buddy)</name>
    <dbReference type="NCBI Taxonomy" id="158189"/>
    <lineage>
        <taxon>Bacteria</taxon>
        <taxon>Pseudomonadati</taxon>
        <taxon>Spirochaetota</taxon>
        <taxon>Spirochaetia</taxon>
        <taxon>Spirochaetales</taxon>
        <taxon>Sphaerochaetaceae</taxon>
        <taxon>Sphaerochaeta</taxon>
    </lineage>
</organism>
<gene>
    <name evidence="1" type="ordered locus">SpiBuddy_1072</name>
</gene>
<proteinExistence type="predicted"/>
<reference evidence="2" key="1">
    <citation type="submission" date="2011-02" db="EMBL/GenBank/DDBJ databases">
        <title>Complete sequence of Spirochaeta sp. Buddy.</title>
        <authorList>
            <person name="Lucas S."/>
            <person name="Copeland A."/>
            <person name="Lapidus A."/>
            <person name="Cheng J.-F."/>
            <person name="Goodwin L."/>
            <person name="Pitluck S."/>
            <person name="Zeytun A."/>
            <person name="Detter J.C."/>
            <person name="Han C."/>
            <person name="Tapia R."/>
            <person name="Land M."/>
            <person name="Hauser L."/>
            <person name="Kyrpides N."/>
            <person name="Ivanova N."/>
            <person name="Mikhailova N."/>
            <person name="Pagani I."/>
            <person name="Ritalahti K.M."/>
            <person name="Loeffler F.E."/>
            <person name="Woyke T."/>
        </authorList>
    </citation>
    <scope>NUCLEOTIDE SEQUENCE [LARGE SCALE GENOMIC DNA]</scope>
    <source>
        <strain evidence="2">ATCC BAA-1886 / DSM 22777 / Buddy</strain>
    </source>
</reference>
<sequence length="90" mass="10377">MNNTHNDYDSDLTGEEQAFREAYETTLLYLETRQKISPLNVIDLEGEFHHLTIYEGQDWGGRGVLKNAEIQGQIYAYLAFINQLKQPKGL</sequence>
<dbReference type="Proteomes" id="UP000008466">
    <property type="component" value="Chromosome"/>
</dbReference>
<dbReference type="KEGG" id="sbu:SpiBuddy_1072"/>
<dbReference type="AlphaFoldDB" id="F0RYQ4"/>
<dbReference type="EMBL" id="CP002541">
    <property type="protein sequence ID" value="ADY12897.1"/>
    <property type="molecule type" value="Genomic_DNA"/>
</dbReference>
<dbReference type="RefSeq" id="WP_013606748.1">
    <property type="nucleotide sequence ID" value="NC_015152.1"/>
</dbReference>
<name>F0RYQ4_SPHGB</name>
<dbReference type="HOGENOM" id="CLU_2453072_0_0_12"/>